<keyword evidence="4" id="KW-1185">Reference proteome</keyword>
<feature type="chain" id="PRO_5045802465" description="PknH-like extracellular domain-containing protein" evidence="2">
    <location>
        <begin position="28"/>
        <end position="257"/>
    </location>
</feature>
<gene>
    <name evidence="3" type="ORF">Q9R02_11665</name>
</gene>
<evidence type="ECO:0000256" key="2">
    <source>
        <dbReference type="SAM" id="SignalP"/>
    </source>
</evidence>
<dbReference type="Proteomes" id="UP001232725">
    <property type="component" value="Unassembled WGS sequence"/>
</dbReference>
<proteinExistence type="predicted"/>
<protein>
    <recommendedName>
        <fullName evidence="5">PknH-like extracellular domain-containing protein</fullName>
    </recommendedName>
</protein>
<feature type="signal peptide" evidence="2">
    <location>
        <begin position="1"/>
        <end position="27"/>
    </location>
</feature>
<dbReference type="EMBL" id="JAVALS010000008">
    <property type="protein sequence ID" value="MDP5227813.1"/>
    <property type="molecule type" value="Genomic_DNA"/>
</dbReference>
<evidence type="ECO:0000313" key="4">
    <source>
        <dbReference type="Proteomes" id="UP001232725"/>
    </source>
</evidence>
<evidence type="ECO:0000313" key="3">
    <source>
        <dbReference type="EMBL" id="MDP5227813.1"/>
    </source>
</evidence>
<keyword evidence="2" id="KW-0732">Signal</keyword>
<name>A0ABT9IQD5_9MICC</name>
<feature type="compositionally biased region" description="Low complexity" evidence="1">
    <location>
        <begin position="43"/>
        <end position="61"/>
    </location>
</feature>
<dbReference type="RefSeq" id="WP_305996867.1">
    <property type="nucleotide sequence ID" value="NZ_JAVALS010000008.1"/>
</dbReference>
<comment type="caution">
    <text evidence="3">The sequence shown here is derived from an EMBL/GenBank/DDBJ whole genome shotgun (WGS) entry which is preliminary data.</text>
</comment>
<sequence length="257" mass="25674">MKHSRGIFALTSALALCLSACTVTVEARSSGSSPSPAGGGSVGSSTPSPAPTPAQTSPAGAVATSDLANILARADYPSGIDLQVIPSITLNKALSQAKNLLKGVKTDPEVCAELTQTAMSRSTSGFNLAVAISEPTKSPQISVGLLSSADPSALDRQISDDKAQVTLCKTATMTVQGVTISLKAVEVSSATRLPGAYSYATTMTLPGRAPQVTVQTTAVVSGLMVRASVIGDDATQGASEAGQLVDAVAAAVTGPNS</sequence>
<accession>A0ABT9IQD5</accession>
<feature type="region of interest" description="Disordered" evidence="1">
    <location>
        <begin position="28"/>
        <end position="61"/>
    </location>
</feature>
<evidence type="ECO:0000256" key="1">
    <source>
        <dbReference type="SAM" id="MobiDB-lite"/>
    </source>
</evidence>
<organism evidence="3 4">
    <name type="scientific">Arthrobacter horti</name>
    <dbReference type="NCBI Taxonomy" id="3068273"/>
    <lineage>
        <taxon>Bacteria</taxon>
        <taxon>Bacillati</taxon>
        <taxon>Actinomycetota</taxon>
        <taxon>Actinomycetes</taxon>
        <taxon>Micrococcales</taxon>
        <taxon>Micrococcaceae</taxon>
        <taxon>Arthrobacter</taxon>
    </lineage>
</organism>
<reference evidence="3 4" key="1">
    <citation type="submission" date="2023-08" db="EMBL/GenBank/DDBJ databases">
        <title>Arthrobacter horti sp. nov., isolated from forest soil.</title>
        <authorList>
            <person name="Park M."/>
        </authorList>
    </citation>
    <scope>NUCLEOTIDE SEQUENCE [LARGE SCALE GENOMIC DNA]</scope>
    <source>
        <strain evidence="3 4">YJM1</strain>
    </source>
</reference>
<evidence type="ECO:0008006" key="5">
    <source>
        <dbReference type="Google" id="ProtNLM"/>
    </source>
</evidence>